<proteinExistence type="inferred from homology"/>
<gene>
    <name evidence="7" type="primary">recR</name>
    <name evidence="9" type="ORF">A2174_03515</name>
</gene>
<protein>
    <recommendedName>
        <fullName evidence="7">Recombination protein RecR</fullName>
    </recommendedName>
</protein>
<dbReference type="SMART" id="SM00493">
    <property type="entry name" value="TOPRIM"/>
    <property type="match status" value="1"/>
</dbReference>
<dbReference type="EMBL" id="MHMV01000030">
    <property type="protein sequence ID" value="OGZ34244.1"/>
    <property type="molecule type" value="Genomic_DNA"/>
</dbReference>
<dbReference type="Proteomes" id="UP000177725">
    <property type="component" value="Unassembled WGS sequence"/>
</dbReference>
<keyword evidence="2 7" id="KW-0227">DNA damage</keyword>
<evidence type="ECO:0000313" key="9">
    <source>
        <dbReference type="EMBL" id="OGZ34244.1"/>
    </source>
</evidence>
<comment type="caution">
    <text evidence="9">The sequence shown here is derived from an EMBL/GenBank/DDBJ whole genome shotgun (WGS) entry which is preliminary data.</text>
</comment>
<dbReference type="PANTHER" id="PTHR30446">
    <property type="entry name" value="RECOMBINATION PROTEIN RECR"/>
    <property type="match status" value="1"/>
</dbReference>
<dbReference type="CDD" id="cd01025">
    <property type="entry name" value="TOPRIM_recR"/>
    <property type="match status" value="1"/>
</dbReference>
<evidence type="ECO:0000256" key="4">
    <source>
        <dbReference type="ARBA" id="ARBA00022833"/>
    </source>
</evidence>
<dbReference type="Gene3D" id="1.10.8.420">
    <property type="entry name" value="RecR Domain 1"/>
    <property type="match status" value="1"/>
</dbReference>
<dbReference type="InterPro" id="IPR034137">
    <property type="entry name" value="TOPRIM_RecR"/>
</dbReference>
<dbReference type="GO" id="GO:0008270">
    <property type="term" value="F:zinc ion binding"/>
    <property type="evidence" value="ECO:0007669"/>
    <property type="project" value="UniProtKB-KW"/>
</dbReference>
<accession>A0A1G2F857</accession>
<dbReference type="Gene3D" id="3.40.1360.10">
    <property type="match status" value="1"/>
</dbReference>
<dbReference type="InterPro" id="IPR015967">
    <property type="entry name" value="Rcmb_RecR_Znf"/>
</dbReference>
<dbReference type="Pfam" id="PF21175">
    <property type="entry name" value="RecR_C"/>
    <property type="match status" value="1"/>
</dbReference>
<evidence type="ECO:0000256" key="5">
    <source>
        <dbReference type="ARBA" id="ARBA00023172"/>
    </source>
</evidence>
<dbReference type="InterPro" id="IPR023627">
    <property type="entry name" value="Rcmb_RecR"/>
</dbReference>
<keyword evidence="1 7" id="KW-0479">Metal-binding</keyword>
<dbReference type="AlphaFoldDB" id="A0A1G2F857"/>
<dbReference type="Pfam" id="PF13662">
    <property type="entry name" value="Toprim_4"/>
    <property type="match status" value="1"/>
</dbReference>
<evidence type="ECO:0000259" key="8">
    <source>
        <dbReference type="PROSITE" id="PS50880"/>
    </source>
</evidence>
<dbReference type="GO" id="GO:0006281">
    <property type="term" value="P:DNA repair"/>
    <property type="evidence" value="ECO:0007669"/>
    <property type="project" value="UniProtKB-UniRule"/>
</dbReference>
<dbReference type="PROSITE" id="PS01300">
    <property type="entry name" value="RECR"/>
    <property type="match status" value="1"/>
</dbReference>
<comment type="similarity">
    <text evidence="7">Belongs to the RecR family.</text>
</comment>
<evidence type="ECO:0000256" key="7">
    <source>
        <dbReference type="HAMAP-Rule" id="MF_00017"/>
    </source>
</evidence>
<evidence type="ECO:0000256" key="6">
    <source>
        <dbReference type="ARBA" id="ARBA00023204"/>
    </source>
</evidence>
<dbReference type="Pfam" id="PF02132">
    <property type="entry name" value="RecR_ZnF"/>
    <property type="match status" value="1"/>
</dbReference>
<keyword evidence="4 7" id="KW-0862">Zinc</keyword>
<evidence type="ECO:0000256" key="2">
    <source>
        <dbReference type="ARBA" id="ARBA00022763"/>
    </source>
</evidence>
<keyword evidence="3 7" id="KW-0863">Zinc-finger</keyword>
<evidence type="ECO:0000256" key="1">
    <source>
        <dbReference type="ARBA" id="ARBA00022723"/>
    </source>
</evidence>
<dbReference type="HAMAP" id="MF_00017">
    <property type="entry name" value="RecR"/>
    <property type="match status" value="1"/>
</dbReference>
<keyword evidence="5 7" id="KW-0233">DNA recombination</keyword>
<sequence>MLPSSLKTLIDHFSRLPGIGQRAATRLAFYLLNQPKEELENFAQALKDLKHKTKVCPNCFNLTSETLCAFCANKKRNRLLICVVEDILDIIPIERTGQFAGLYHVLGGLITPTEGISPDKLKIKELMARVKKYTGLPSSPPLEPAPDSIRGEAARLDSRRARQEGDFPAEVILAFNPTVEGDATALYLERALKPLNVKISRLARGLSAGGDLEYTDEATLINALKNRH</sequence>
<keyword evidence="6 7" id="KW-0234">DNA repair</keyword>
<evidence type="ECO:0000313" key="10">
    <source>
        <dbReference type="Proteomes" id="UP000177725"/>
    </source>
</evidence>
<feature type="domain" description="Toprim" evidence="8">
    <location>
        <begin position="79"/>
        <end position="207"/>
    </location>
</feature>
<dbReference type="GO" id="GO:0006310">
    <property type="term" value="P:DNA recombination"/>
    <property type="evidence" value="ECO:0007669"/>
    <property type="project" value="UniProtKB-UniRule"/>
</dbReference>
<dbReference type="Pfam" id="PF21176">
    <property type="entry name" value="RecR_HhH"/>
    <property type="match status" value="1"/>
</dbReference>
<dbReference type="Gene3D" id="6.10.250.240">
    <property type="match status" value="1"/>
</dbReference>
<comment type="function">
    <text evidence="7">May play a role in DNA repair. It seems to be involved in an RecBC-independent recombinational process of DNA repair. It may act with RecF and RecO.</text>
</comment>
<dbReference type="InterPro" id="IPR000093">
    <property type="entry name" value="DNA_Rcmb_RecR"/>
</dbReference>
<organism evidence="9 10">
    <name type="scientific">Candidatus Portnoybacteria bacterium RBG_13_41_18</name>
    <dbReference type="NCBI Taxonomy" id="1801991"/>
    <lineage>
        <taxon>Bacteria</taxon>
        <taxon>Candidatus Portnoyibacteriota</taxon>
    </lineage>
</organism>
<dbReference type="PANTHER" id="PTHR30446:SF0">
    <property type="entry name" value="RECOMBINATION PROTEIN RECR"/>
    <property type="match status" value="1"/>
</dbReference>
<name>A0A1G2F857_9BACT</name>
<dbReference type="SUPFAM" id="SSF111304">
    <property type="entry name" value="Recombination protein RecR"/>
    <property type="match status" value="2"/>
</dbReference>
<reference evidence="9 10" key="1">
    <citation type="journal article" date="2016" name="Nat. Commun.">
        <title>Thousands of microbial genomes shed light on interconnected biogeochemical processes in an aquifer system.</title>
        <authorList>
            <person name="Anantharaman K."/>
            <person name="Brown C.T."/>
            <person name="Hug L.A."/>
            <person name="Sharon I."/>
            <person name="Castelle C.J."/>
            <person name="Probst A.J."/>
            <person name="Thomas B.C."/>
            <person name="Singh A."/>
            <person name="Wilkins M.J."/>
            <person name="Karaoz U."/>
            <person name="Brodie E.L."/>
            <person name="Williams K.H."/>
            <person name="Hubbard S.S."/>
            <person name="Banfield J.F."/>
        </authorList>
    </citation>
    <scope>NUCLEOTIDE SEQUENCE [LARGE SCALE GENOMIC DNA]</scope>
</reference>
<feature type="zinc finger region" description="C4-type" evidence="7">
    <location>
        <begin position="56"/>
        <end position="71"/>
    </location>
</feature>
<dbReference type="InterPro" id="IPR006171">
    <property type="entry name" value="TOPRIM_dom"/>
</dbReference>
<dbReference type="GO" id="GO:0003677">
    <property type="term" value="F:DNA binding"/>
    <property type="evidence" value="ECO:0007669"/>
    <property type="project" value="UniProtKB-UniRule"/>
</dbReference>
<evidence type="ECO:0000256" key="3">
    <source>
        <dbReference type="ARBA" id="ARBA00022771"/>
    </source>
</evidence>
<dbReference type="PROSITE" id="PS50880">
    <property type="entry name" value="TOPRIM"/>
    <property type="match status" value="1"/>
</dbReference>